<dbReference type="EMBL" id="KB644415">
    <property type="protein sequence ID" value="EPS34334.1"/>
    <property type="molecule type" value="Genomic_DNA"/>
</dbReference>
<dbReference type="Proteomes" id="UP000019376">
    <property type="component" value="Unassembled WGS sequence"/>
</dbReference>
<reference evidence="2 3" key="1">
    <citation type="journal article" date="2013" name="PLoS ONE">
        <title>Genomic and secretomic analyses reveal unique features of the lignocellulolytic enzyme system of Penicillium decumbens.</title>
        <authorList>
            <person name="Liu G."/>
            <person name="Zhang L."/>
            <person name="Wei X."/>
            <person name="Zou G."/>
            <person name="Qin Y."/>
            <person name="Ma L."/>
            <person name="Li J."/>
            <person name="Zheng H."/>
            <person name="Wang S."/>
            <person name="Wang C."/>
            <person name="Xun L."/>
            <person name="Zhao G.-P."/>
            <person name="Zhou Z."/>
            <person name="Qu Y."/>
        </authorList>
    </citation>
    <scope>NUCLEOTIDE SEQUENCE [LARGE SCALE GENOMIC DNA]</scope>
    <source>
        <strain evidence="3">114-2 / CGMCC 5302</strain>
    </source>
</reference>
<keyword evidence="3" id="KW-1185">Reference proteome</keyword>
<proteinExistence type="predicted"/>
<protein>
    <submittedName>
        <fullName evidence="2">Uncharacterized protein</fullName>
    </submittedName>
</protein>
<feature type="region of interest" description="Disordered" evidence="1">
    <location>
        <begin position="228"/>
        <end position="253"/>
    </location>
</feature>
<accession>S7ZVC2</accession>
<gene>
    <name evidence="2" type="ORF">PDE_09298</name>
</gene>
<evidence type="ECO:0000256" key="1">
    <source>
        <dbReference type="SAM" id="MobiDB-lite"/>
    </source>
</evidence>
<dbReference type="AlphaFoldDB" id="S7ZVC2"/>
<evidence type="ECO:0000313" key="2">
    <source>
        <dbReference type="EMBL" id="EPS34334.1"/>
    </source>
</evidence>
<dbReference type="HOGENOM" id="CLU_1098816_0_0_1"/>
<evidence type="ECO:0000313" key="3">
    <source>
        <dbReference type="Proteomes" id="UP000019376"/>
    </source>
</evidence>
<name>S7ZVC2_PENO1</name>
<organism evidence="2 3">
    <name type="scientific">Penicillium oxalicum (strain 114-2 / CGMCC 5302)</name>
    <name type="common">Penicillium decumbens</name>
    <dbReference type="NCBI Taxonomy" id="933388"/>
    <lineage>
        <taxon>Eukaryota</taxon>
        <taxon>Fungi</taxon>
        <taxon>Dikarya</taxon>
        <taxon>Ascomycota</taxon>
        <taxon>Pezizomycotina</taxon>
        <taxon>Eurotiomycetes</taxon>
        <taxon>Eurotiomycetidae</taxon>
        <taxon>Eurotiales</taxon>
        <taxon>Aspergillaceae</taxon>
        <taxon>Penicillium</taxon>
    </lineage>
</organism>
<sequence>MDIQSWTPFYDQDQTNEDTFFHVPGISGLLSPERILTTNGDRAAEDSGPDHVCLEEVYFFLYRARTCSTPSQHPSSINPTIENQKLIRYDGLSNQLVWSGVPAVVSFLWDPTEFIAANPVLMGKPAKAREPHAHHRCRWNDLERDLLVVESFTMNALLGDPSHTENVVDRRDHFRINSLAREPHGKALISVSKGMFAEDNRIVPGVFLPGTIEKIQMGIVDARLPPRKEHRDHTTMSEPSGWEIRRTGRPGHM</sequence>